<dbReference type="SUPFAM" id="SSF51735">
    <property type="entry name" value="NAD(P)-binding Rossmann-fold domains"/>
    <property type="match status" value="1"/>
</dbReference>
<dbReference type="GO" id="GO:0016491">
    <property type="term" value="F:oxidoreductase activity"/>
    <property type="evidence" value="ECO:0007669"/>
    <property type="project" value="UniProtKB-KW"/>
</dbReference>
<organism evidence="3">
    <name type="scientific">freshwater metagenome</name>
    <dbReference type="NCBI Taxonomy" id="449393"/>
    <lineage>
        <taxon>unclassified sequences</taxon>
        <taxon>metagenomes</taxon>
        <taxon>ecological metagenomes</taxon>
    </lineage>
</organism>
<keyword evidence="2" id="KW-0560">Oxidoreductase</keyword>
<dbReference type="PANTHER" id="PTHR42879">
    <property type="entry name" value="3-OXOACYL-(ACYL-CARRIER-PROTEIN) REDUCTASE"/>
    <property type="match status" value="1"/>
</dbReference>
<evidence type="ECO:0000256" key="2">
    <source>
        <dbReference type="ARBA" id="ARBA00023002"/>
    </source>
</evidence>
<dbReference type="InterPro" id="IPR050259">
    <property type="entry name" value="SDR"/>
</dbReference>
<dbReference type="Gene3D" id="3.40.50.720">
    <property type="entry name" value="NAD(P)-binding Rossmann-like Domain"/>
    <property type="match status" value="1"/>
</dbReference>
<reference evidence="3" key="1">
    <citation type="submission" date="2020-05" db="EMBL/GenBank/DDBJ databases">
        <authorList>
            <person name="Chiriac C."/>
            <person name="Salcher M."/>
            <person name="Ghai R."/>
            <person name="Kavagutti S V."/>
        </authorList>
    </citation>
    <scope>NUCLEOTIDE SEQUENCE</scope>
</reference>
<dbReference type="AlphaFoldDB" id="A0A6J6N8T3"/>
<gene>
    <name evidence="3" type="ORF">UFOPK2366_00234</name>
</gene>
<dbReference type="InterPro" id="IPR002347">
    <property type="entry name" value="SDR_fam"/>
</dbReference>
<dbReference type="FunFam" id="3.40.50.720:FF:000173">
    <property type="entry name" value="3-oxoacyl-[acyl-carrier protein] reductase"/>
    <property type="match status" value="1"/>
</dbReference>
<sequence length="258" mass="26577">MDAWDLSHQVALVTGAGSESGIGFAIARSLIDMGARVAITATTERIHERAQELGPRAHGFVIDLTDAEAVSALVGTIAGWSSRVDIVVNNAGMSSVAAGPDADRRLDALSPREWDDTLSRNLTTAFLVCRSVVPHMRAAGYGRIVNVASTSGPIAAFVDGSAYAAAKAGMVGMTRALALEVAPYKITVNAVAPGWIDTPSVSDREREAGAASPMHRSGTPAEVAAAVAFLATPAASYITGTMLVVDGGNAIAEDHSHV</sequence>
<dbReference type="EMBL" id="CAEZXM010000026">
    <property type="protein sequence ID" value="CAB4681354.1"/>
    <property type="molecule type" value="Genomic_DNA"/>
</dbReference>
<dbReference type="PRINTS" id="PR00080">
    <property type="entry name" value="SDRFAMILY"/>
</dbReference>
<dbReference type="InterPro" id="IPR036291">
    <property type="entry name" value="NAD(P)-bd_dom_sf"/>
</dbReference>
<accession>A0A6J6N8T3</accession>
<dbReference type="PANTHER" id="PTHR42879:SF2">
    <property type="entry name" value="3-OXOACYL-[ACYL-CARRIER-PROTEIN] REDUCTASE FABG"/>
    <property type="match status" value="1"/>
</dbReference>
<evidence type="ECO:0000313" key="3">
    <source>
        <dbReference type="EMBL" id="CAB4681354.1"/>
    </source>
</evidence>
<evidence type="ECO:0000256" key="1">
    <source>
        <dbReference type="ARBA" id="ARBA00006484"/>
    </source>
</evidence>
<dbReference type="Pfam" id="PF13561">
    <property type="entry name" value="adh_short_C2"/>
    <property type="match status" value="1"/>
</dbReference>
<protein>
    <submittedName>
        <fullName evidence="3">Unannotated protein</fullName>
    </submittedName>
</protein>
<name>A0A6J6N8T3_9ZZZZ</name>
<comment type="similarity">
    <text evidence="1">Belongs to the short-chain dehydrogenases/reductases (SDR) family.</text>
</comment>
<dbReference type="PRINTS" id="PR00081">
    <property type="entry name" value="GDHRDH"/>
</dbReference>
<proteinExistence type="inferred from homology"/>